<dbReference type="KEGG" id="vg:12979018"/>
<evidence type="ECO:0000313" key="2">
    <source>
        <dbReference type="EMBL" id="CCH57739.1"/>
    </source>
</evidence>
<dbReference type="GeneID" id="12979018"/>
<accession>I2GUD8</accession>
<evidence type="ECO:0000313" key="3">
    <source>
        <dbReference type="Proteomes" id="UP000002880"/>
    </source>
</evidence>
<keyword evidence="3" id="KW-1185">Reference proteome</keyword>
<dbReference type="RefSeq" id="YP_006383781.1">
    <property type="nucleotide sequence ID" value="NC_017984.1"/>
</dbReference>
<dbReference type="EMBL" id="HE806280">
    <property type="protein sequence ID" value="CCH57739.1"/>
    <property type="molecule type" value="Genomic_DNA"/>
</dbReference>
<sequence length="113" mass="12239">MATVTVMCKTSNGITMEVDGVIKHINGWNTQTGSIIQVAKLERVGQTDDVDENFWKAWLNKYKDHRLVANGLIHAKPSPSSAKAEAEERAGTKSGMEALDPDAVIGGVTKETK</sequence>
<dbReference type="OrthoDB" id="17920at10239"/>
<proteinExistence type="predicted"/>
<feature type="region of interest" description="Disordered" evidence="1">
    <location>
        <begin position="75"/>
        <end position="113"/>
    </location>
</feature>
<evidence type="ECO:0000256" key="1">
    <source>
        <dbReference type="SAM" id="MobiDB-lite"/>
    </source>
</evidence>
<reference evidence="2 3" key="2">
    <citation type="submission" date="2012-05" db="EMBL/GenBank/DDBJ databases">
        <authorList>
            <person name="Volozhantsev N."/>
        </authorList>
    </citation>
    <scope>NUCLEOTIDE SEQUENCE [LARGE SCALE GENOMIC DNA]</scope>
</reference>
<organism evidence="2 3">
    <name type="scientific">Acinetobacter phage AP22</name>
    <dbReference type="NCBI Taxonomy" id="1187128"/>
    <lineage>
        <taxon>Viruses</taxon>
        <taxon>Duplodnaviria</taxon>
        <taxon>Heunggongvirae</taxon>
        <taxon>Uroviricota</taxon>
        <taxon>Caudoviricetes</taxon>
        <taxon>Obolenskvirus</taxon>
        <taxon>Obolenskvirus AP22</taxon>
    </lineage>
</organism>
<dbReference type="Proteomes" id="UP000002880">
    <property type="component" value="Segment"/>
</dbReference>
<name>I2GUD8_9CAUD</name>
<reference evidence="2 3" key="1">
    <citation type="submission" date="2012-05" db="EMBL/GenBank/DDBJ databases">
        <title>The genome sequence of bacteriophage AP22 lytic for Acinetobacter baumannii.</title>
        <authorList>
            <person name="Volozhantsev N.V."/>
            <person name="Popova A.V."/>
            <person name="Bogun A.G."/>
        </authorList>
    </citation>
    <scope>NUCLEOTIDE SEQUENCE [LARGE SCALE GENOMIC DNA]</scope>
</reference>
<protein>
    <submittedName>
        <fullName evidence="2">Uncharacterized protein</fullName>
    </submittedName>
</protein>